<dbReference type="Proteomes" id="UP001057375">
    <property type="component" value="Unassembled WGS sequence"/>
</dbReference>
<gene>
    <name evidence="1" type="ORF">ADUPG1_005552</name>
</gene>
<comment type="caution">
    <text evidence="1">The sequence shown here is derived from an EMBL/GenBank/DDBJ whole genome shotgun (WGS) entry which is preliminary data.</text>
</comment>
<reference evidence="1" key="1">
    <citation type="submission" date="2022-03" db="EMBL/GenBank/DDBJ databases">
        <title>Draft genome sequence of Aduncisulcus paluster, a free-living microaerophilic Fornicata.</title>
        <authorList>
            <person name="Yuyama I."/>
            <person name="Kume K."/>
            <person name="Tamura T."/>
            <person name="Inagaki Y."/>
            <person name="Hashimoto T."/>
        </authorList>
    </citation>
    <scope>NUCLEOTIDE SEQUENCE</scope>
    <source>
        <strain evidence="1">NY0171</strain>
    </source>
</reference>
<dbReference type="EMBL" id="BQXS01008892">
    <property type="protein sequence ID" value="GKT30570.1"/>
    <property type="molecule type" value="Genomic_DNA"/>
</dbReference>
<sequence>VIPPNLSKPASSGSSIAFSLSSVKPPTHLSLATSPLPSPLVGGLLSSIILELSTISELAEQETSGKSSTTEQCIPPPSLSLLLSRFTRILQICTDECGDDELHAPAT</sequence>
<name>A0ABQ5KDD6_9EUKA</name>
<organism evidence="1 2">
    <name type="scientific">Aduncisulcus paluster</name>
    <dbReference type="NCBI Taxonomy" id="2918883"/>
    <lineage>
        <taxon>Eukaryota</taxon>
        <taxon>Metamonada</taxon>
        <taxon>Carpediemonas-like organisms</taxon>
        <taxon>Aduncisulcus</taxon>
    </lineage>
</organism>
<evidence type="ECO:0000313" key="2">
    <source>
        <dbReference type="Proteomes" id="UP001057375"/>
    </source>
</evidence>
<proteinExistence type="predicted"/>
<feature type="non-terminal residue" evidence="1">
    <location>
        <position position="107"/>
    </location>
</feature>
<evidence type="ECO:0000313" key="1">
    <source>
        <dbReference type="EMBL" id="GKT30570.1"/>
    </source>
</evidence>
<accession>A0ABQ5KDD6</accession>
<feature type="non-terminal residue" evidence="1">
    <location>
        <position position="1"/>
    </location>
</feature>
<protein>
    <submittedName>
        <fullName evidence="1">Uncharacterized protein</fullName>
    </submittedName>
</protein>
<keyword evidence="2" id="KW-1185">Reference proteome</keyword>